<reference evidence="2 4" key="1">
    <citation type="submission" date="2014-04" db="EMBL/GenBank/DDBJ databases">
        <authorList>
            <person name="Bishop-Lilly K.A."/>
            <person name="Broomall S.M."/>
            <person name="Chain P.S."/>
            <person name="Chertkov O."/>
            <person name="Coyne S.R."/>
            <person name="Daligault H.E."/>
            <person name="Davenport K.W."/>
            <person name="Erkkila T."/>
            <person name="Frey K.G."/>
            <person name="Gibbons H.S."/>
            <person name="Gu W."/>
            <person name="Jaissle J."/>
            <person name="Johnson S.L."/>
            <person name="Koroleva G.I."/>
            <person name="Ladner J.T."/>
            <person name="Lo C.-C."/>
            <person name="Minogue T.D."/>
            <person name="Munk C."/>
            <person name="Palacios G.F."/>
            <person name="Redden C.L."/>
            <person name="Rosenzweig C.N."/>
            <person name="Scholz M.B."/>
            <person name="Teshima H."/>
            <person name="Xu Y."/>
        </authorList>
    </citation>
    <scope>NUCLEOTIDE SEQUENCE [LARGE SCALE GENOMIC DNA]</scope>
    <source>
        <strain evidence="2 4">8244</strain>
    </source>
</reference>
<dbReference type="AlphaFoldDB" id="A0A090YQQ3"/>
<dbReference type="GeneID" id="77010544"/>
<feature type="region of interest" description="Disordered" evidence="1">
    <location>
        <begin position="119"/>
        <end position="139"/>
    </location>
</feature>
<evidence type="ECO:0000313" key="2">
    <source>
        <dbReference type="EMBL" id="KFM94450.1"/>
    </source>
</evidence>
<evidence type="ECO:0000313" key="3">
    <source>
        <dbReference type="EMBL" id="MUG20931.1"/>
    </source>
</evidence>
<accession>A0A090YQQ3</accession>
<dbReference type="EMBL" id="JMQA01000047">
    <property type="protein sequence ID" value="KFM94450.1"/>
    <property type="molecule type" value="Genomic_DNA"/>
</dbReference>
<dbReference type="STRING" id="44252.DJ90_1159"/>
<feature type="compositionally biased region" description="Basic and acidic residues" evidence="1">
    <location>
        <begin position="122"/>
        <end position="132"/>
    </location>
</feature>
<dbReference type="EMBL" id="WNZZ01000001">
    <property type="protein sequence ID" value="MUG20931.1"/>
    <property type="molecule type" value="Genomic_DNA"/>
</dbReference>
<sequence>MKKIFYLWLVAVFLLINGCMMGKQTDAPPVPGDVNIDQKPKNYAGLTIAKDGVQWDPGSENSKSFEEILLEVPFKVQLPSPPFGVTHRAAEIVPAPFDIIRLTFANVDIGEQLILSISNSKDNSKPEGEKGPKLSNGSQTWIQSNRDFSGLYWRYEGLTYALASTKVEQGAFVPLYDISDLVEIANTIKNSSQ</sequence>
<name>A0A090YQQ3_PAEMA</name>
<gene>
    <name evidence="2" type="ORF">DJ90_1159</name>
    <name evidence="3" type="ORF">GNQ08_00550</name>
</gene>
<comment type="caution">
    <text evidence="2">The sequence shown here is derived from an EMBL/GenBank/DDBJ whole genome shotgun (WGS) entry which is preliminary data.</text>
</comment>
<dbReference type="HOGENOM" id="CLU_1407572_0_0_9"/>
<evidence type="ECO:0000313" key="5">
    <source>
        <dbReference type="Proteomes" id="UP000442469"/>
    </source>
</evidence>
<dbReference type="RefSeq" id="WP_036618331.1">
    <property type="nucleotide sequence ID" value="NZ_BGML01000004.1"/>
</dbReference>
<reference evidence="3 5" key="2">
    <citation type="submission" date="2019-11" db="EMBL/GenBank/DDBJ databases">
        <title>Draft genome sequences of five Paenibacillus species of dairy origin.</title>
        <authorList>
            <person name="Olajide A.M."/>
            <person name="Chen S."/>
            <person name="Lapointe G."/>
        </authorList>
    </citation>
    <scope>NUCLEOTIDE SEQUENCE [LARGE SCALE GENOMIC DNA]</scope>
    <source>
        <strain evidence="3 5">3CT49</strain>
    </source>
</reference>
<proteinExistence type="predicted"/>
<protein>
    <submittedName>
        <fullName evidence="2">Uncharacterized protein</fullName>
    </submittedName>
</protein>
<keyword evidence="4" id="KW-1185">Reference proteome</keyword>
<dbReference type="Proteomes" id="UP000442469">
    <property type="component" value="Unassembled WGS sequence"/>
</dbReference>
<evidence type="ECO:0000256" key="1">
    <source>
        <dbReference type="SAM" id="MobiDB-lite"/>
    </source>
</evidence>
<dbReference type="Proteomes" id="UP000029278">
    <property type="component" value="Unassembled WGS sequence"/>
</dbReference>
<organism evidence="2 4">
    <name type="scientific">Paenibacillus macerans</name>
    <name type="common">Bacillus macerans</name>
    <dbReference type="NCBI Taxonomy" id="44252"/>
    <lineage>
        <taxon>Bacteria</taxon>
        <taxon>Bacillati</taxon>
        <taxon>Bacillota</taxon>
        <taxon>Bacilli</taxon>
        <taxon>Bacillales</taxon>
        <taxon>Paenibacillaceae</taxon>
        <taxon>Paenibacillus</taxon>
    </lineage>
</organism>
<dbReference type="OrthoDB" id="2600107at2"/>
<evidence type="ECO:0000313" key="4">
    <source>
        <dbReference type="Proteomes" id="UP000029278"/>
    </source>
</evidence>